<protein>
    <recommendedName>
        <fullName evidence="3">SGNH hydrolase-type esterase domain-containing protein</fullName>
    </recommendedName>
</protein>
<dbReference type="EMBL" id="JANFLP010000020">
    <property type="protein sequence ID" value="MCQ1951633.1"/>
    <property type="molecule type" value="Genomic_DNA"/>
</dbReference>
<dbReference type="Proteomes" id="UP001206924">
    <property type="component" value="Unassembled WGS sequence"/>
</dbReference>
<accession>A0ABT1NV74</accession>
<reference evidence="1 2" key="1">
    <citation type="submission" date="2022-07" db="EMBL/GenBank/DDBJ databases">
        <title>Novel species in genus Arthrobacter.</title>
        <authorList>
            <person name="Liu Y."/>
        </authorList>
    </citation>
    <scope>NUCLEOTIDE SEQUENCE [LARGE SCALE GENOMIC DNA]</scope>
    <source>
        <strain evidence="2">zg-Y859</strain>
    </source>
</reference>
<proteinExistence type="predicted"/>
<comment type="caution">
    <text evidence="1">The sequence shown here is derived from an EMBL/GenBank/DDBJ whole genome shotgun (WGS) entry which is preliminary data.</text>
</comment>
<sequence length="550" mass="57664">MELYAYDALLTTNGRAPQPGAVVQFYAESDTSYSTPLEVFAMDGRPIGTAPKADTYGYINNAGGFKLPTRSAVAKSGTLPPVPVYAVRSILAKVDTAAADAGAAKESAGAAAEAAKDAAAEAQAPADEAVDRGIQRADIPAIAASAVAAQPAVAAAAAAAVATEVGNKDLVEGADQRMQRVLDNPTYAWAITDQRRRASLLVRHDGGVEIPGLDFAETYLSGSAFAPFRDSVYAGGFTDGRRYSELVIQQDGTVPKWAAERIVARGGGGASANLPKGLVAGPGVAAWGDSITEIGGDTTSWIALLANDLRVPFYNGGWSSQPAKPIAARQGGAQALVTFSNNTIPASGPANVTLNVDPVNVPTATNNHRRGVIAGIPGVLKSDSFTGPWTFTRDTAGAAVVLREPAKFTPDDGATRRDWVQVYWVGRNDPTGVTSNLNAVRAMAAYQSAGVKRFLVLQVLPWANSTESADAVNWAYSQEWPENYVRVADWLRTDAAATAAGIVFTTDDRADIAAGLTPRSFRSDDVHLNLAGRTAVSKRVKQEFISRGWA</sequence>
<dbReference type="RefSeq" id="WP_255866641.1">
    <property type="nucleotide sequence ID" value="NZ_CP104263.1"/>
</dbReference>
<dbReference type="Gene3D" id="3.40.50.1110">
    <property type="entry name" value="SGNH hydrolase"/>
    <property type="match status" value="1"/>
</dbReference>
<organism evidence="1 2">
    <name type="scientific">Arthrobacter jinronghuae</name>
    <dbReference type="NCBI Taxonomy" id="2964609"/>
    <lineage>
        <taxon>Bacteria</taxon>
        <taxon>Bacillati</taxon>
        <taxon>Actinomycetota</taxon>
        <taxon>Actinomycetes</taxon>
        <taxon>Micrococcales</taxon>
        <taxon>Micrococcaceae</taxon>
        <taxon>Arthrobacter</taxon>
    </lineage>
</organism>
<evidence type="ECO:0000313" key="2">
    <source>
        <dbReference type="Proteomes" id="UP001206924"/>
    </source>
</evidence>
<dbReference type="SUPFAM" id="SSF52266">
    <property type="entry name" value="SGNH hydrolase"/>
    <property type="match status" value="1"/>
</dbReference>
<keyword evidence="2" id="KW-1185">Reference proteome</keyword>
<evidence type="ECO:0008006" key="3">
    <source>
        <dbReference type="Google" id="ProtNLM"/>
    </source>
</evidence>
<gene>
    <name evidence="1" type="ORF">NNX28_17075</name>
</gene>
<name>A0ABT1NV74_9MICC</name>
<dbReference type="InterPro" id="IPR036514">
    <property type="entry name" value="SGNH_hydro_sf"/>
</dbReference>
<evidence type="ECO:0000313" key="1">
    <source>
        <dbReference type="EMBL" id="MCQ1951633.1"/>
    </source>
</evidence>